<keyword evidence="3" id="KW-0472">Membrane</keyword>
<keyword evidence="3" id="KW-1133">Transmembrane helix</keyword>
<evidence type="ECO:0000256" key="1">
    <source>
        <dbReference type="ARBA" id="ARBA00023015"/>
    </source>
</evidence>
<name>A0A543DJU0_9PSEU</name>
<keyword evidence="1" id="KW-0805">Transcription regulation</keyword>
<evidence type="ECO:0000313" key="5">
    <source>
        <dbReference type="EMBL" id="TQM09596.1"/>
    </source>
</evidence>
<keyword evidence="2" id="KW-0804">Transcription</keyword>
<keyword evidence="3" id="KW-0812">Transmembrane</keyword>
<dbReference type="OrthoDB" id="5185837at2"/>
<comment type="caution">
    <text evidence="5">The sequence shown here is derived from an EMBL/GenBank/DDBJ whole genome shotgun (WGS) entry which is preliminary data.</text>
</comment>
<keyword evidence="6" id="KW-1185">Reference proteome</keyword>
<sequence length="218" mass="22696">MNRDEHRGVRESLGAYALGGLPDAERTAVRAHLDGCAECRAELAEIEPVVGPLSRVDPDQLDRTPVPPPRLGEQIVARAVGERRPAPRRGVLVAAAAVVVAAVLAGGAGFVVGSRATPDVPREPVQVQALDARVEASATVVPHTWGVEITLEAGGFRPGAVYRVVVLDEAGRRVGAGEFVGTGDAPMRCNLNTSVLRAQATGFDVLDAEGAVVVHGEL</sequence>
<dbReference type="EMBL" id="VFPA01000003">
    <property type="protein sequence ID" value="TQM09596.1"/>
    <property type="molecule type" value="Genomic_DNA"/>
</dbReference>
<evidence type="ECO:0000313" key="6">
    <source>
        <dbReference type="Proteomes" id="UP000315677"/>
    </source>
</evidence>
<gene>
    <name evidence="5" type="ORF">FB558_5356</name>
</gene>
<feature type="domain" description="Putative zinc-finger" evidence="4">
    <location>
        <begin position="9"/>
        <end position="40"/>
    </location>
</feature>
<reference evidence="5 6" key="1">
    <citation type="submission" date="2019-06" db="EMBL/GenBank/DDBJ databases">
        <title>Sequencing the genomes of 1000 actinobacteria strains.</title>
        <authorList>
            <person name="Klenk H.-P."/>
        </authorList>
    </citation>
    <scope>NUCLEOTIDE SEQUENCE [LARGE SCALE GENOMIC DNA]</scope>
    <source>
        <strain evidence="5 6">DSM 45301</strain>
    </source>
</reference>
<proteinExistence type="predicted"/>
<evidence type="ECO:0000256" key="3">
    <source>
        <dbReference type="SAM" id="Phobius"/>
    </source>
</evidence>
<feature type="transmembrane region" description="Helical" evidence="3">
    <location>
        <begin position="91"/>
        <end position="112"/>
    </location>
</feature>
<dbReference type="RefSeq" id="WP_142057880.1">
    <property type="nucleotide sequence ID" value="NZ_VFPA01000003.1"/>
</dbReference>
<organism evidence="5 6">
    <name type="scientific">Pseudonocardia kunmingensis</name>
    <dbReference type="NCBI Taxonomy" id="630975"/>
    <lineage>
        <taxon>Bacteria</taxon>
        <taxon>Bacillati</taxon>
        <taxon>Actinomycetota</taxon>
        <taxon>Actinomycetes</taxon>
        <taxon>Pseudonocardiales</taxon>
        <taxon>Pseudonocardiaceae</taxon>
        <taxon>Pseudonocardia</taxon>
    </lineage>
</organism>
<dbReference type="InterPro" id="IPR027383">
    <property type="entry name" value="Znf_put"/>
</dbReference>
<evidence type="ECO:0000256" key="2">
    <source>
        <dbReference type="ARBA" id="ARBA00023163"/>
    </source>
</evidence>
<dbReference type="Proteomes" id="UP000315677">
    <property type="component" value="Unassembled WGS sequence"/>
</dbReference>
<protein>
    <submittedName>
        <fullName evidence="5">Putative zinc finger protein</fullName>
    </submittedName>
</protein>
<dbReference type="AlphaFoldDB" id="A0A543DJU0"/>
<dbReference type="Gene3D" id="1.10.10.1320">
    <property type="entry name" value="Anti-sigma factor, zinc-finger domain"/>
    <property type="match status" value="1"/>
</dbReference>
<dbReference type="InterPro" id="IPR041916">
    <property type="entry name" value="Anti_sigma_zinc_sf"/>
</dbReference>
<dbReference type="Pfam" id="PF13490">
    <property type="entry name" value="zf-HC2"/>
    <property type="match status" value="1"/>
</dbReference>
<accession>A0A543DJU0</accession>
<evidence type="ECO:0000259" key="4">
    <source>
        <dbReference type="Pfam" id="PF13490"/>
    </source>
</evidence>